<dbReference type="Proteomes" id="UP001597286">
    <property type="component" value="Unassembled WGS sequence"/>
</dbReference>
<evidence type="ECO:0000313" key="1">
    <source>
        <dbReference type="EMBL" id="MFD1815712.1"/>
    </source>
</evidence>
<dbReference type="RefSeq" id="WP_378488168.1">
    <property type="nucleotide sequence ID" value="NZ_JBHUFB010000022.1"/>
</dbReference>
<name>A0ABW4PDL0_9NOCA</name>
<evidence type="ECO:0000313" key="2">
    <source>
        <dbReference type="Proteomes" id="UP001597286"/>
    </source>
</evidence>
<comment type="caution">
    <text evidence="1">The sequence shown here is derived from an EMBL/GenBank/DDBJ whole genome shotgun (WGS) entry which is preliminary data.</text>
</comment>
<reference evidence="2" key="1">
    <citation type="journal article" date="2019" name="Int. J. Syst. Evol. Microbiol.">
        <title>The Global Catalogue of Microorganisms (GCM) 10K type strain sequencing project: providing services to taxonomists for standard genome sequencing and annotation.</title>
        <authorList>
            <consortium name="The Broad Institute Genomics Platform"/>
            <consortium name="The Broad Institute Genome Sequencing Center for Infectious Disease"/>
            <person name="Wu L."/>
            <person name="Ma J."/>
        </authorList>
    </citation>
    <scope>NUCLEOTIDE SEQUENCE [LARGE SCALE GENOMIC DNA]</scope>
    <source>
        <strain evidence="2">DT72</strain>
    </source>
</reference>
<sequence length="88" mass="10144">MDTATVFTAYFEKHDTPQVVWDDAELFGARAFGHIRVVQESTGADADDVLHDWSPDWSPDVLDNALVLAGWRRRGEWRHRYVCAVERL</sequence>
<proteinExistence type="predicted"/>
<dbReference type="EMBL" id="JBHUFB010000022">
    <property type="protein sequence ID" value="MFD1815712.1"/>
    <property type="molecule type" value="Genomic_DNA"/>
</dbReference>
<organism evidence="1 2">
    <name type="scientific">Rhodococcus gannanensis</name>
    <dbReference type="NCBI Taxonomy" id="1960308"/>
    <lineage>
        <taxon>Bacteria</taxon>
        <taxon>Bacillati</taxon>
        <taxon>Actinomycetota</taxon>
        <taxon>Actinomycetes</taxon>
        <taxon>Mycobacteriales</taxon>
        <taxon>Nocardiaceae</taxon>
        <taxon>Rhodococcus</taxon>
    </lineage>
</organism>
<accession>A0ABW4PDL0</accession>
<keyword evidence="2" id="KW-1185">Reference proteome</keyword>
<protein>
    <submittedName>
        <fullName evidence="1">Uncharacterized protein</fullName>
    </submittedName>
</protein>
<gene>
    <name evidence="1" type="ORF">ACFSJG_26145</name>
</gene>